<feature type="domain" description="Enoyl-CoA hydratase/isomerase" evidence="4">
    <location>
        <begin position="15"/>
        <end position="337"/>
    </location>
</feature>
<dbReference type="EMBL" id="JGVR01000016">
    <property type="protein sequence ID" value="KEZ18349.1"/>
    <property type="molecule type" value="Genomic_DNA"/>
</dbReference>
<dbReference type="PANTHER" id="PTHR43176">
    <property type="entry name" value="3-HYDROXYISOBUTYRYL-COA HYDROLASE-RELATED"/>
    <property type="match status" value="1"/>
</dbReference>
<accession>A0A084EK57</accession>
<dbReference type="CDD" id="cd06558">
    <property type="entry name" value="crotonase-like"/>
    <property type="match status" value="1"/>
</dbReference>
<dbReference type="NCBIfam" id="NF004127">
    <property type="entry name" value="PRK05617.1"/>
    <property type="match status" value="1"/>
</dbReference>
<dbReference type="AlphaFoldDB" id="A0A084EK57"/>
<comment type="catalytic activity">
    <reaction evidence="1">
        <text>3-hydroxy-2-methylpropanoyl-CoA + H2O = 3-hydroxy-2-methylpropanoate + CoA + H(+)</text>
        <dbReference type="Rhea" id="RHEA:20888"/>
        <dbReference type="ChEBI" id="CHEBI:11805"/>
        <dbReference type="ChEBI" id="CHEBI:15377"/>
        <dbReference type="ChEBI" id="CHEBI:15378"/>
        <dbReference type="ChEBI" id="CHEBI:57287"/>
        <dbReference type="ChEBI" id="CHEBI:57340"/>
        <dbReference type="EC" id="3.1.2.4"/>
    </reaction>
</comment>
<evidence type="ECO:0000256" key="1">
    <source>
        <dbReference type="ARBA" id="ARBA00001709"/>
    </source>
</evidence>
<proteinExistence type="predicted"/>
<dbReference type="GO" id="GO:0003860">
    <property type="term" value="F:3-hydroxyisobutyryl-CoA hydrolase activity"/>
    <property type="evidence" value="ECO:0007669"/>
    <property type="project" value="UniProtKB-EC"/>
</dbReference>
<dbReference type="PATRIC" id="fig|13690.10.peg.2768"/>
<dbReference type="STRING" id="13690.AX777_00485"/>
<dbReference type="Pfam" id="PF16113">
    <property type="entry name" value="ECH_2"/>
    <property type="match status" value="1"/>
</dbReference>
<evidence type="ECO:0000313" key="5">
    <source>
        <dbReference type="EMBL" id="KEZ18349.1"/>
    </source>
</evidence>
<dbReference type="InterPro" id="IPR029045">
    <property type="entry name" value="ClpP/crotonase-like_dom_sf"/>
</dbReference>
<comment type="caution">
    <text evidence="5">The sequence shown here is derived from an EMBL/GenBank/DDBJ whole genome shotgun (WGS) entry which is preliminary data.</text>
</comment>
<dbReference type="eggNOG" id="COG1024">
    <property type="taxonomic scope" value="Bacteria"/>
</dbReference>
<dbReference type="Proteomes" id="UP000028534">
    <property type="component" value="Unassembled WGS sequence"/>
</dbReference>
<sequence length="356" mass="38483">MTMTDDVLIAVEGGVGRLRLNRPKAIHALTRAMCATMTEALLAWQDDPAVRAVMIDHAEGRGFCAGGDIRLIAESAAGDNLAARDFFATEYRLNHLLFTYGKPVIAFMDGITMGGGVGIAQPARHRVATERTVYAMPETGIGLFPDVGGGWYLSRLPGRSGRYLAVTGARIDGADAIALGLATDYLPSDRLEEAKAAIIADPSDIGVVLARFAVSPPDSHFAVRLTDIDRLFASDRLEDIYAALRADGSDWAQAQLAALDSKSPQTMKVALRQLAQASRLTRFVDNMAMEYDLACRIIARPDIVEGVRALIVDKDNQPRWNPPTVEAVTDQLVDAIFAPLPEGERWTPLPQAAVEV</sequence>
<dbReference type="GO" id="GO:0005829">
    <property type="term" value="C:cytosol"/>
    <property type="evidence" value="ECO:0007669"/>
    <property type="project" value="TreeGrafter"/>
</dbReference>
<keyword evidence="3" id="KW-0378">Hydrolase</keyword>
<dbReference type="InterPro" id="IPR045004">
    <property type="entry name" value="ECH_dom"/>
</dbReference>
<evidence type="ECO:0000313" key="6">
    <source>
        <dbReference type="Proteomes" id="UP000028534"/>
    </source>
</evidence>
<dbReference type="InterPro" id="IPR032259">
    <property type="entry name" value="HIBYL-CoA-H"/>
</dbReference>
<gene>
    <name evidence="5" type="ORF">CP98_02696</name>
</gene>
<name>A0A084EK57_SPHYA</name>
<dbReference type="PANTHER" id="PTHR43176:SF3">
    <property type="entry name" value="3-HYDROXYISOBUTYRYL-COA HYDROLASE, MITOCHONDRIAL"/>
    <property type="match status" value="1"/>
</dbReference>
<dbReference type="Gene3D" id="3.90.226.10">
    <property type="entry name" value="2-enoyl-CoA Hydratase, Chain A, domain 1"/>
    <property type="match status" value="1"/>
</dbReference>
<evidence type="ECO:0000256" key="2">
    <source>
        <dbReference type="ARBA" id="ARBA00011915"/>
    </source>
</evidence>
<organism evidence="5 6">
    <name type="scientific">Sphingobium yanoikuyae</name>
    <name type="common">Sphingomonas yanoikuyae</name>
    <dbReference type="NCBI Taxonomy" id="13690"/>
    <lineage>
        <taxon>Bacteria</taxon>
        <taxon>Pseudomonadati</taxon>
        <taxon>Pseudomonadota</taxon>
        <taxon>Alphaproteobacteria</taxon>
        <taxon>Sphingomonadales</taxon>
        <taxon>Sphingomonadaceae</taxon>
        <taxon>Sphingobium</taxon>
    </lineage>
</organism>
<evidence type="ECO:0000256" key="3">
    <source>
        <dbReference type="ARBA" id="ARBA00022801"/>
    </source>
</evidence>
<protein>
    <recommendedName>
        <fullName evidence="2">3-hydroxyisobutyryl-CoA hydrolase</fullName>
        <ecNumber evidence="2">3.1.2.4</ecNumber>
    </recommendedName>
</protein>
<evidence type="ECO:0000259" key="4">
    <source>
        <dbReference type="Pfam" id="PF16113"/>
    </source>
</evidence>
<dbReference type="GO" id="GO:0006574">
    <property type="term" value="P:L-valine catabolic process"/>
    <property type="evidence" value="ECO:0007669"/>
    <property type="project" value="TreeGrafter"/>
</dbReference>
<reference evidence="5 6" key="1">
    <citation type="submission" date="2014-03" db="EMBL/GenBank/DDBJ databases">
        <title>Genome sequence of Sphingobium yanoikuyae B1.</title>
        <authorList>
            <person name="Gan H.M."/>
            <person name="Gan H.Y."/>
            <person name="Savka M.A."/>
        </authorList>
    </citation>
    <scope>NUCLEOTIDE SEQUENCE [LARGE SCALE GENOMIC DNA]</scope>
    <source>
        <strain evidence="5 6">B1</strain>
    </source>
</reference>
<dbReference type="EC" id="3.1.2.4" evidence="2"/>
<dbReference type="SUPFAM" id="SSF52096">
    <property type="entry name" value="ClpP/crotonase"/>
    <property type="match status" value="1"/>
</dbReference>